<name>A4CG15_9GAMM</name>
<dbReference type="PANTHER" id="PTHR47618">
    <property type="entry name" value="BIFUNCTIONAL OLIGORIBONUCLEASE AND PAP PHOSPHATASE NRNA"/>
    <property type="match status" value="1"/>
</dbReference>
<dbReference type="Pfam" id="PF01368">
    <property type="entry name" value="DHH"/>
    <property type="match status" value="1"/>
</dbReference>
<dbReference type="SUPFAM" id="SSF64182">
    <property type="entry name" value="DHH phosphoesterases"/>
    <property type="match status" value="1"/>
</dbReference>
<dbReference type="HOGENOM" id="CLU_2138884_0_0_6"/>
<evidence type="ECO:0000259" key="1">
    <source>
        <dbReference type="Pfam" id="PF01368"/>
    </source>
</evidence>
<dbReference type="EMBL" id="AAOH01000030">
    <property type="protein sequence ID" value="EAR26326.1"/>
    <property type="molecule type" value="Genomic_DNA"/>
</dbReference>
<dbReference type="InterPro" id="IPR001667">
    <property type="entry name" value="DDH_dom"/>
</dbReference>
<gene>
    <name evidence="2" type="ORF">PTD2_00062</name>
</gene>
<dbReference type="STRING" id="87626.PTD2_00062"/>
<keyword evidence="3" id="KW-1185">Reference proteome</keyword>
<dbReference type="Proteomes" id="UP000006201">
    <property type="component" value="Unassembled WGS sequence"/>
</dbReference>
<feature type="non-terminal residue" evidence="2">
    <location>
        <position position="113"/>
    </location>
</feature>
<feature type="domain" description="DDH" evidence="1">
    <location>
        <begin position="18"/>
        <end position="99"/>
    </location>
</feature>
<evidence type="ECO:0000313" key="3">
    <source>
        <dbReference type="Proteomes" id="UP000006201"/>
    </source>
</evidence>
<dbReference type="InterPro" id="IPR051319">
    <property type="entry name" value="Oligoribo/pAp-PDE_c-di-AMP_PDE"/>
</dbReference>
<proteinExistence type="predicted"/>
<dbReference type="RefSeq" id="WP_009839416.1">
    <property type="nucleotide sequence ID" value="NZ_AAOH01000030.1"/>
</dbReference>
<protein>
    <recommendedName>
        <fullName evidence="1">DDH domain-containing protein</fullName>
    </recommendedName>
</protein>
<dbReference type="PANTHER" id="PTHR47618:SF1">
    <property type="entry name" value="BIFUNCTIONAL OLIGORIBONUCLEASE AND PAP PHOSPHATASE NRNA"/>
    <property type="match status" value="1"/>
</dbReference>
<dbReference type="AlphaFoldDB" id="A4CG15"/>
<comment type="caution">
    <text evidence="2">The sequence shown here is derived from an EMBL/GenBank/DDBJ whole genome shotgun (WGS) entry which is preliminary data.</text>
</comment>
<dbReference type="eggNOG" id="COG0618">
    <property type="taxonomic scope" value="Bacteria"/>
</dbReference>
<reference evidence="2 3" key="1">
    <citation type="submission" date="2006-02" db="EMBL/GenBank/DDBJ databases">
        <authorList>
            <person name="Moran M.A."/>
            <person name="Kjelleberg S."/>
            <person name="Egan S."/>
            <person name="Saunders N."/>
            <person name="Thomas T."/>
            <person name="Ferriera S."/>
            <person name="Johnson J."/>
            <person name="Kravitz S."/>
            <person name="Halpern A."/>
            <person name="Remington K."/>
            <person name="Beeson K."/>
            <person name="Tran B."/>
            <person name="Rogers Y.-H."/>
            <person name="Friedman R."/>
            <person name="Venter J.C."/>
        </authorList>
    </citation>
    <scope>NUCLEOTIDE SEQUENCE [LARGE SCALE GENOMIC DNA]</scope>
    <source>
        <strain evidence="2 3">D2</strain>
    </source>
</reference>
<sequence length="113" mass="12779">MNFNNIHSLKDIINNCKNIVIIPHLNPDGDAIGSSLALHGILKQLNKKSTVISPNMAPNFYSWAPLYNEIIYFDEKSENCIEILNESDLIFTLDFNDLKRIGDLGNELEKTNS</sequence>
<dbReference type="Gene3D" id="3.90.1640.10">
    <property type="entry name" value="inorganic pyrophosphatase (n-terminal core)"/>
    <property type="match status" value="1"/>
</dbReference>
<evidence type="ECO:0000313" key="2">
    <source>
        <dbReference type="EMBL" id="EAR26326.1"/>
    </source>
</evidence>
<organism evidence="2 3">
    <name type="scientific">Pseudoalteromonas tunicata D2</name>
    <dbReference type="NCBI Taxonomy" id="87626"/>
    <lineage>
        <taxon>Bacteria</taxon>
        <taxon>Pseudomonadati</taxon>
        <taxon>Pseudomonadota</taxon>
        <taxon>Gammaproteobacteria</taxon>
        <taxon>Alteromonadales</taxon>
        <taxon>Pseudoalteromonadaceae</taxon>
        <taxon>Pseudoalteromonas</taxon>
    </lineage>
</organism>
<accession>A4CG15</accession>
<dbReference type="InterPro" id="IPR038763">
    <property type="entry name" value="DHH_sf"/>
</dbReference>